<evidence type="ECO:0000256" key="3">
    <source>
        <dbReference type="ARBA" id="ARBA00022448"/>
    </source>
</evidence>
<feature type="transmembrane region" description="Helical" evidence="7">
    <location>
        <begin position="241"/>
        <end position="262"/>
    </location>
</feature>
<evidence type="ECO:0000313" key="10">
    <source>
        <dbReference type="Proteomes" id="UP000037151"/>
    </source>
</evidence>
<dbReference type="PANTHER" id="PTHR23514:SF3">
    <property type="entry name" value="BYPASS OF STOP CODON PROTEIN 6"/>
    <property type="match status" value="1"/>
</dbReference>
<keyword evidence="4 7" id="KW-0812">Transmembrane</keyword>
<feature type="transmembrane region" description="Helical" evidence="7">
    <location>
        <begin position="79"/>
        <end position="96"/>
    </location>
</feature>
<dbReference type="OrthoDB" id="63630at2"/>
<evidence type="ECO:0000256" key="6">
    <source>
        <dbReference type="ARBA" id="ARBA00023136"/>
    </source>
</evidence>
<evidence type="ECO:0000256" key="1">
    <source>
        <dbReference type="ARBA" id="ARBA00004651"/>
    </source>
</evidence>
<feature type="transmembrane region" description="Helical" evidence="7">
    <location>
        <begin position="21"/>
        <end position="38"/>
    </location>
</feature>
<evidence type="ECO:0000259" key="8">
    <source>
        <dbReference type="PROSITE" id="PS50850"/>
    </source>
</evidence>
<feature type="transmembrane region" description="Helical" evidence="7">
    <location>
        <begin position="164"/>
        <end position="182"/>
    </location>
</feature>
<accession>A0A0L0JDK7</accession>
<proteinExistence type="inferred from homology"/>
<feature type="domain" description="Major facilitator superfamily (MFS) profile" evidence="8">
    <location>
        <begin position="208"/>
        <end position="392"/>
    </location>
</feature>
<gene>
    <name evidence="9" type="ORF">IQ63_43840</name>
</gene>
<comment type="caution">
    <text evidence="9">The sequence shown here is derived from an EMBL/GenBank/DDBJ whole genome shotgun (WGS) entry which is preliminary data.</text>
</comment>
<dbReference type="Gene3D" id="1.20.1250.20">
    <property type="entry name" value="MFS general substrate transporter like domains"/>
    <property type="match status" value="2"/>
</dbReference>
<dbReference type="InterPro" id="IPR011701">
    <property type="entry name" value="MFS"/>
</dbReference>
<evidence type="ECO:0000313" key="9">
    <source>
        <dbReference type="EMBL" id="KND23683.1"/>
    </source>
</evidence>
<dbReference type="InterPro" id="IPR036259">
    <property type="entry name" value="MFS_trans_sf"/>
</dbReference>
<dbReference type="PATRIC" id="fig|42234.21.peg.9004"/>
<dbReference type="AlphaFoldDB" id="A0A0L0JDK7"/>
<comment type="subcellular location">
    <subcellularLocation>
        <location evidence="1">Cell membrane</location>
        <topology evidence="1">Multi-pass membrane protein</topology>
    </subcellularLocation>
</comment>
<comment type="similarity">
    <text evidence="2">Belongs to the major facilitator superfamily.</text>
</comment>
<dbReference type="SUPFAM" id="SSF103473">
    <property type="entry name" value="MFS general substrate transporter"/>
    <property type="match status" value="1"/>
</dbReference>
<dbReference type="GO" id="GO:0022857">
    <property type="term" value="F:transmembrane transporter activity"/>
    <property type="evidence" value="ECO:0007669"/>
    <property type="project" value="InterPro"/>
</dbReference>
<dbReference type="PROSITE" id="PS50850">
    <property type="entry name" value="MFS"/>
    <property type="match status" value="1"/>
</dbReference>
<dbReference type="Pfam" id="PF07690">
    <property type="entry name" value="MFS_1"/>
    <property type="match status" value="1"/>
</dbReference>
<evidence type="ECO:0000256" key="5">
    <source>
        <dbReference type="ARBA" id="ARBA00022989"/>
    </source>
</evidence>
<dbReference type="Proteomes" id="UP000037151">
    <property type="component" value="Unassembled WGS sequence"/>
</dbReference>
<dbReference type="InterPro" id="IPR020846">
    <property type="entry name" value="MFS_dom"/>
</dbReference>
<sequence length="392" mass="40075">MSVEAAVFVRDRTTRLSYGGLAIYAYVLYALGPLLPLLRSDLDLSYALMSAHSAVFAGGAIVANGFVERLTGAYGYRGVLWASLCALAGGSVLLAVGQNVTLTLTAAAVMGVSGALVQTTVLTVLARHHGFERKRAIVEANAAASAAALAAPLLIGAFQTAGAGWRPSMLLPLAATAGLYAVMRRESLRPRTAVPDETVATGRLSRSYWLRAALCGTVVGAEFCLVFYASPQLTDAVGLSTGQATTALSLFFAGTLLGRLAGSRLAASEAPTERLALAALAVTAVGFTALWAGGSVPVALAALLVAGLGIANLFPLALSLAVEAAGDRTDQATTRVQLLVSVAIMLAPLMLGALSDRFGVSRSFAVEGVLLAAATVLLLLGRAGPPQTPYTS</sequence>
<keyword evidence="5 7" id="KW-1133">Transmembrane helix</keyword>
<dbReference type="InterPro" id="IPR051788">
    <property type="entry name" value="MFS_Transporter"/>
</dbReference>
<dbReference type="PANTHER" id="PTHR23514">
    <property type="entry name" value="BYPASS OF STOP CODON PROTEIN 6"/>
    <property type="match status" value="1"/>
</dbReference>
<name>A0A0L0JDK7_9ACTN</name>
<reference evidence="10" key="1">
    <citation type="submission" date="2014-07" db="EMBL/GenBank/DDBJ databases">
        <title>Genome sequencing of plant-pathogenic Streptomyces species.</title>
        <authorList>
            <person name="Harrison J."/>
            <person name="Sapp M."/>
            <person name="Thwaites R."/>
            <person name="Studholme D.J."/>
        </authorList>
    </citation>
    <scope>NUCLEOTIDE SEQUENCE [LARGE SCALE GENOMIC DNA]</scope>
    <source>
        <strain evidence="10">NCPPB 4445</strain>
    </source>
</reference>
<feature type="transmembrane region" description="Helical" evidence="7">
    <location>
        <begin position="102"/>
        <end position="125"/>
    </location>
</feature>
<dbReference type="RefSeq" id="WP_050375633.1">
    <property type="nucleotide sequence ID" value="NZ_KQ257835.1"/>
</dbReference>
<dbReference type="EMBL" id="JPPY01000258">
    <property type="protein sequence ID" value="KND23683.1"/>
    <property type="molecule type" value="Genomic_DNA"/>
</dbReference>
<feature type="transmembrane region" description="Helical" evidence="7">
    <location>
        <begin position="336"/>
        <end position="354"/>
    </location>
</feature>
<feature type="transmembrane region" description="Helical" evidence="7">
    <location>
        <begin position="44"/>
        <end position="67"/>
    </location>
</feature>
<evidence type="ECO:0000256" key="2">
    <source>
        <dbReference type="ARBA" id="ARBA00008335"/>
    </source>
</evidence>
<keyword evidence="6 7" id="KW-0472">Membrane</keyword>
<evidence type="ECO:0000256" key="7">
    <source>
        <dbReference type="SAM" id="Phobius"/>
    </source>
</evidence>
<evidence type="ECO:0000256" key="4">
    <source>
        <dbReference type="ARBA" id="ARBA00022692"/>
    </source>
</evidence>
<feature type="transmembrane region" description="Helical" evidence="7">
    <location>
        <begin position="208"/>
        <end position="229"/>
    </location>
</feature>
<feature type="transmembrane region" description="Helical" evidence="7">
    <location>
        <begin position="274"/>
        <end position="292"/>
    </location>
</feature>
<dbReference type="GO" id="GO:0005886">
    <property type="term" value="C:plasma membrane"/>
    <property type="evidence" value="ECO:0007669"/>
    <property type="project" value="UniProtKB-SubCell"/>
</dbReference>
<protein>
    <recommendedName>
        <fullName evidence="8">Major facilitator superfamily (MFS) profile domain-containing protein</fullName>
    </recommendedName>
</protein>
<organism evidence="9 10">
    <name type="scientific">Streptomyces acidiscabies</name>
    <dbReference type="NCBI Taxonomy" id="42234"/>
    <lineage>
        <taxon>Bacteria</taxon>
        <taxon>Bacillati</taxon>
        <taxon>Actinomycetota</taxon>
        <taxon>Actinomycetes</taxon>
        <taxon>Kitasatosporales</taxon>
        <taxon>Streptomycetaceae</taxon>
        <taxon>Streptomyces</taxon>
    </lineage>
</organism>
<feature type="transmembrane region" description="Helical" evidence="7">
    <location>
        <begin position="360"/>
        <end position="380"/>
    </location>
</feature>
<feature type="transmembrane region" description="Helical" evidence="7">
    <location>
        <begin position="298"/>
        <end position="324"/>
    </location>
</feature>
<feature type="transmembrane region" description="Helical" evidence="7">
    <location>
        <begin position="137"/>
        <end position="158"/>
    </location>
</feature>
<keyword evidence="3" id="KW-0813">Transport</keyword>